<dbReference type="EMBL" id="CM001436">
    <property type="protein sequence ID" value="EHQ36768.1"/>
    <property type="molecule type" value="Genomic_DNA"/>
</dbReference>
<dbReference type="InParanoid" id="H1Z4M0"/>
<name>H1Z4M0_9EURY</name>
<dbReference type="AlphaFoldDB" id="H1Z4M0"/>
<evidence type="ECO:0008006" key="3">
    <source>
        <dbReference type="Google" id="ProtNLM"/>
    </source>
</evidence>
<dbReference type="Proteomes" id="UP000005741">
    <property type="component" value="Chromosome"/>
</dbReference>
<reference evidence="1 2" key="1">
    <citation type="submission" date="2011-10" db="EMBL/GenBank/DDBJ databases">
        <title>The Improved High-Quality Draft genome of Methanoplanus limicola DSM 2279.</title>
        <authorList>
            <consortium name="US DOE Joint Genome Institute (JGI-PGF)"/>
            <person name="Lucas S."/>
            <person name="Copeland A."/>
            <person name="Lapidus A."/>
            <person name="Glavina del Rio T."/>
            <person name="Dalin E."/>
            <person name="Tice H."/>
            <person name="Bruce D."/>
            <person name="Goodwin L."/>
            <person name="Pitluck S."/>
            <person name="Peters L."/>
            <person name="Mikhailova N."/>
            <person name="Lu M."/>
            <person name="Kyrpides N."/>
            <person name="Mavromatis K."/>
            <person name="Ivanova N."/>
            <person name="Markowitz V."/>
            <person name="Cheng J.-F."/>
            <person name="Hugenholtz P."/>
            <person name="Woyke T."/>
            <person name="Wu D."/>
            <person name="Wirth R."/>
            <person name="Brambilla E.-M."/>
            <person name="Klenk H.-P."/>
            <person name="Eisen J.A."/>
        </authorList>
    </citation>
    <scope>NUCLEOTIDE SEQUENCE [LARGE SCALE GENOMIC DNA]</scope>
    <source>
        <strain evidence="1 2">DSM 2279</strain>
    </source>
</reference>
<protein>
    <recommendedName>
        <fullName evidence="3">CHAT domain-containing protein</fullName>
    </recommendedName>
</protein>
<organism evidence="1 2">
    <name type="scientific">Methanoplanus limicola DSM 2279</name>
    <dbReference type="NCBI Taxonomy" id="937775"/>
    <lineage>
        <taxon>Archaea</taxon>
        <taxon>Methanobacteriati</taxon>
        <taxon>Methanobacteriota</taxon>
        <taxon>Stenosarchaea group</taxon>
        <taxon>Methanomicrobia</taxon>
        <taxon>Methanomicrobiales</taxon>
        <taxon>Methanomicrobiaceae</taxon>
        <taxon>Methanoplanus</taxon>
    </lineage>
</organism>
<keyword evidence="2" id="KW-1185">Reference proteome</keyword>
<sequence length="232" mass="25512">MKLKKGVQALSLLLIMALMTAMFVPAVSAYQADAYGFSTNNPSTIDTTQTAYYVDNKLAAMGYNPSDHHYNNRALDGYSELEDTDIFFFSGHSSPGRLQFGTNSGGSLTFIFADGVVLPRISEMPSNQLYNLKLAVFLGCNSGEDDANLGNLVEEARGKNAKCVIGFMESVSSGQADYWAKKFYDRLDNRETIRNAFDGAWRDVVGYYGIFNDGGIGDKTIDGDENQIIDLY</sequence>
<accession>H1Z4M0</accession>
<evidence type="ECO:0000313" key="2">
    <source>
        <dbReference type="Proteomes" id="UP000005741"/>
    </source>
</evidence>
<dbReference type="OrthoDB" id="112198at2157"/>
<dbReference type="HOGENOM" id="CLU_104920_0_0_2"/>
<proteinExistence type="predicted"/>
<gene>
    <name evidence="1" type="ORF">Metlim_2733</name>
</gene>
<dbReference type="RefSeq" id="WP_004079344.1">
    <property type="nucleotide sequence ID" value="NZ_CM001436.1"/>
</dbReference>
<evidence type="ECO:0000313" key="1">
    <source>
        <dbReference type="EMBL" id="EHQ36768.1"/>
    </source>
</evidence>
<dbReference type="STRING" id="937775.Metlim_2733"/>